<sequence>MSNSVLERPRANTPPRVPPAAPLDSLIDAPSLPAKKNRSRLRGKRQWLLQREGTFWERGRVLEFTANANEGTLGRSFSCKFRVNDPSVSRIHAALIRKPNRGVYVVDLASRKGTYVNGQKVKTEMLLMDGDLIRLGDRVILEFMDSPPPVESPERLWYKRFFWAGAVLVALGLLFVLSF</sequence>
<dbReference type="Pfam" id="PF00498">
    <property type="entry name" value="FHA"/>
    <property type="match status" value="1"/>
</dbReference>
<gene>
    <name evidence="4" type="ORF">HKN21_12910</name>
</gene>
<name>A0A7Y2H340_UNCEI</name>
<dbReference type="PANTHER" id="PTHR23308">
    <property type="entry name" value="NUCLEAR INHIBITOR OF PROTEIN PHOSPHATASE-1"/>
    <property type="match status" value="1"/>
</dbReference>
<dbReference type="PROSITE" id="PS50006">
    <property type="entry name" value="FHA_DOMAIN"/>
    <property type="match status" value="1"/>
</dbReference>
<feature type="domain" description="FHA" evidence="3">
    <location>
        <begin position="71"/>
        <end position="121"/>
    </location>
</feature>
<dbReference type="SMART" id="SM00240">
    <property type="entry name" value="FHA"/>
    <property type="match status" value="1"/>
</dbReference>
<dbReference type="InterPro" id="IPR000253">
    <property type="entry name" value="FHA_dom"/>
</dbReference>
<dbReference type="EMBL" id="JABDJR010000516">
    <property type="protein sequence ID" value="NNF07655.1"/>
    <property type="molecule type" value="Genomic_DNA"/>
</dbReference>
<comment type="caution">
    <text evidence="4">The sequence shown here is derived from an EMBL/GenBank/DDBJ whole genome shotgun (WGS) entry which is preliminary data.</text>
</comment>
<evidence type="ECO:0000313" key="4">
    <source>
        <dbReference type="EMBL" id="NNF07655.1"/>
    </source>
</evidence>
<evidence type="ECO:0000259" key="3">
    <source>
        <dbReference type="PROSITE" id="PS50006"/>
    </source>
</evidence>
<proteinExistence type="predicted"/>
<organism evidence="4 5">
    <name type="scientific">Eiseniibacteriota bacterium</name>
    <dbReference type="NCBI Taxonomy" id="2212470"/>
    <lineage>
        <taxon>Bacteria</taxon>
        <taxon>Candidatus Eiseniibacteriota</taxon>
    </lineage>
</organism>
<evidence type="ECO:0000313" key="5">
    <source>
        <dbReference type="Proteomes" id="UP000547674"/>
    </source>
</evidence>
<dbReference type="Proteomes" id="UP000547674">
    <property type="component" value="Unassembled WGS sequence"/>
</dbReference>
<protein>
    <submittedName>
        <fullName evidence="4">FHA domain-containing protein</fullName>
    </submittedName>
</protein>
<dbReference type="AlphaFoldDB" id="A0A7Y2H340"/>
<keyword evidence="2" id="KW-1133">Transmembrane helix</keyword>
<dbReference type="CDD" id="cd00060">
    <property type="entry name" value="FHA"/>
    <property type="match status" value="1"/>
</dbReference>
<reference evidence="4 5" key="1">
    <citation type="submission" date="2020-03" db="EMBL/GenBank/DDBJ databases">
        <title>Metabolic flexibility allows generalist bacteria to become dominant in a frequently disturbed ecosystem.</title>
        <authorList>
            <person name="Chen Y.-J."/>
            <person name="Leung P.M."/>
            <person name="Bay S.K."/>
            <person name="Hugenholtz P."/>
            <person name="Kessler A.J."/>
            <person name="Shelley G."/>
            <person name="Waite D.W."/>
            <person name="Cook P.L."/>
            <person name="Greening C."/>
        </authorList>
    </citation>
    <scope>NUCLEOTIDE SEQUENCE [LARGE SCALE GENOMIC DNA]</scope>
    <source>
        <strain evidence="4">SS_bin_28</strain>
    </source>
</reference>
<dbReference type="SUPFAM" id="SSF49879">
    <property type="entry name" value="SMAD/FHA domain"/>
    <property type="match status" value="1"/>
</dbReference>
<keyword evidence="2" id="KW-0472">Membrane</keyword>
<keyword evidence="2" id="KW-0812">Transmembrane</keyword>
<evidence type="ECO:0000256" key="1">
    <source>
        <dbReference type="SAM" id="MobiDB-lite"/>
    </source>
</evidence>
<dbReference type="InterPro" id="IPR050923">
    <property type="entry name" value="Cell_Proc_Reg/RNA_Proc"/>
</dbReference>
<evidence type="ECO:0000256" key="2">
    <source>
        <dbReference type="SAM" id="Phobius"/>
    </source>
</evidence>
<feature type="transmembrane region" description="Helical" evidence="2">
    <location>
        <begin position="161"/>
        <end position="178"/>
    </location>
</feature>
<accession>A0A7Y2H340</accession>
<dbReference type="InterPro" id="IPR008984">
    <property type="entry name" value="SMAD_FHA_dom_sf"/>
</dbReference>
<feature type="region of interest" description="Disordered" evidence="1">
    <location>
        <begin position="1"/>
        <end position="29"/>
    </location>
</feature>
<dbReference type="Gene3D" id="2.60.200.20">
    <property type="match status" value="1"/>
</dbReference>